<gene>
    <name evidence="2" type="ORF">VIBNISOn1_1530010</name>
</gene>
<evidence type="ECO:0000313" key="2">
    <source>
        <dbReference type="EMBL" id="CCO45556.1"/>
    </source>
</evidence>
<accession>A0AAV2VM40</accession>
<dbReference type="EMBL" id="CAOF01000061">
    <property type="protein sequence ID" value="CCO45556.1"/>
    <property type="molecule type" value="Genomic_DNA"/>
</dbReference>
<evidence type="ECO:0000313" key="3">
    <source>
        <dbReference type="Proteomes" id="UP000018211"/>
    </source>
</evidence>
<name>A0AAV2VM40_9VIBR</name>
<comment type="caution">
    <text evidence="2">The sequence shown here is derived from an EMBL/GenBank/DDBJ whole genome shotgun (WGS) entry which is preliminary data.</text>
</comment>
<proteinExistence type="predicted"/>
<organism evidence="2 3">
    <name type="scientific">Vibrio nigripulchritudo SOn1</name>
    <dbReference type="NCBI Taxonomy" id="1238450"/>
    <lineage>
        <taxon>Bacteria</taxon>
        <taxon>Pseudomonadati</taxon>
        <taxon>Pseudomonadota</taxon>
        <taxon>Gammaproteobacteria</taxon>
        <taxon>Vibrionales</taxon>
        <taxon>Vibrionaceae</taxon>
        <taxon>Vibrio</taxon>
    </lineage>
</organism>
<dbReference type="Proteomes" id="UP000018211">
    <property type="component" value="Unassembled WGS sequence"/>
</dbReference>
<dbReference type="AlphaFoldDB" id="A0AAV2VM40"/>
<evidence type="ECO:0000256" key="1">
    <source>
        <dbReference type="SAM" id="MobiDB-lite"/>
    </source>
</evidence>
<reference evidence="2 3" key="1">
    <citation type="journal article" date="2013" name="ISME J.">
        <title>Comparative genomics of pathogenic lineages of Vibrio nigripulchritudo identifies virulence-associated traits.</title>
        <authorList>
            <person name="Goudenege D."/>
            <person name="Labreuche Y."/>
            <person name="Krin E."/>
            <person name="Ansquer D."/>
            <person name="Mangenot S."/>
            <person name="Calteau A."/>
            <person name="Medigue C."/>
            <person name="Mazel D."/>
            <person name="Polz M.F."/>
            <person name="Le Roux F."/>
        </authorList>
    </citation>
    <scope>NUCLEOTIDE SEQUENCE [LARGE SCALE GENOMIC DNA]</scope>
    <source>
        <strain evidence="2 3">SOn1</strain>
    </source>
</reference>
<feature type="compositionally biased region" description="Basic and acidic residues" evidence="1">
    <location>
        <begin position="34"/>
        <end position="49"/>
    </location>
</feature>
<protein>
    <submittedName>
        <fullName evidence="2">Uncharacterized protein</fullName>
    </submittedName>
</protein>
<feature type="region of interest" description="Disordered" evidence="1">
    <location>
        <begin position="28"/>
        <end position="49"/>
    </location>
</feature>
<sequence length="49" mass="5770">MKCSREHDFMNKNHDNFISTDKTNASFANTPLKKVREVKDNNTESRIRT</sequence>